<evidence type="ECO:0000256" key="3">
    <source>
        <dbReference type="SAM" id="MobiDB-lite"/>
    </source>
</evidence>
<dbReference type="InterPro" id="IPR044278">
    <property type="entry name" value="BHLH95-like"/>
</dbReference>
<organism evidence="5 6">
    <name type="scientific">Marchantia polymorpha</name>
    <name type="common">Common liverwort</name>
    <name type="synonym">Marchantia aquatica</name>
    <dbReference type="NCBI Taxonomy" id="3197"/>
    <lineage>
        <taxon>Eukaryota</taxon>
        <taxon>Viridiplantae</taxon>
        <taxon>Streptophyta</taxon>
        <taxon>Embryophyta</taxon>
        <taxon>Marchantiophyta</taxon>
        <taxon>Marchantiopsida</taxon>
        <taxon>Marchantiidae</taxon>
        <taxon>Marchantiales</taxon>
        <taxon>Marchantiaceae</taxon>
        <taxon>Marchantia</taxon>
    </lineage>
</organism>
<dbReference type="InterPro" id="IPR036638">
    <property type="entry name" value="HLH_DNA-bd_sf"/>
</dbReference>
<protein>
    <recommendedName>
        <fullName evidence="4">BHLH domain-containing protein</fullName>
    </recommendedName>
</protein>
<reference evidence="5" key="2">
    <citation type="submission" date="2017-12" db="EMBL/GenBank/DDBJ databases">
        <title>WGS assembly of Marchantia polymorpha.</title>
        <authorList>
            <person name="Bowman J.L."/>
            <person name="Kohchi T."/>
            <person name="Yamato K.T."/>
            <person name="Jenkins J."/>
            <person name="Shu S."/>
            <person name="Ishizaki K."/>
            <person name="Yamaoka S."/>
            <person name="Nishihama R."/>
            <person name="Nakamura Y."/>
            <person name="Berger F."/>
            <person name="Adam C."/>
            <person name="Aki S.S."/>
            <person name="Althoff F."/>
            <person name="Araki T."/>
            <person name="Arteaga-Vazquez M.A."/>
            <person name="Balasubrmanian S."/>
            <person name="Bauer D."/>
            <person name="Boehm C.R."/>
            <person name="Briginshaw L."/>
            <person name="Caballero-Perez J."/>
            <person name="Catarino B."/>
            <person name="Chen F."/>
            <person name="Chiyoda S."/>
            <person name="Chovatia M."/>
            <person name="Davies K.M."/>
            <person name="Delmans M."/>
            <person name="Demura T."/>
            <person name="Dierschke T."/>
            <person name="Dolan L."/>
            <person name="Dorantes-Acosta A.E."/>
            <person name="Eklund D.M."/>
            <person name="Florent S.N."/>
            <person name="Flores-Sandoval E."/>
            <person name="Fujiyama A."/>
            <person name="Fukuzawa H."/>
            <person name="Galik B."/>
            <person name="Grimanelli D."/>
            <person name="Grimwood J."/>
            <person name="Grossniklaus U."/>
            <person name="Hamada T."/>
            <person name="Haseloff J."/>
            <person name="Hetherington A.J."/>
            <person name="Higo A."/>
            <person name="Hirakawa Y."/>
            <person name="Hundley H.N."/>
            <person name="Ikeda Y."/>
            <person name="Inoue K."/>
            <person name="Inoue S."/>
            <person name="Ishida S."/>
            <person name="Jia Q."/>
            <person name="Kakita M."/>
            <person name="Kanazawa T."/>
            <person name="Kawai Y."/>
            <person name="Kawashima T."/>
            <person name="Kennedy M."/>
            <person name="Kinose K."/>
            <person name="Kinoshita T."/>
            <person name="Kohara Y."/>
            <person name="Koide E."/>
            <person name="Komatsu K."/>
            <person name="Kopischke S."/>
            <person name="Kubo M."/>
            <person name="Kyozuka J."/>
            <person name="Lagercrantz U."/>
            <person name="Lin S.S."/>
            <person name="Lindquist E."/>
            <person name="Lipzen A.M."/>
            <person name="Lu C."/>
            <person name="Luna E.D."/>
            <person name="Martienssen R.A."/>
            <person name="Minamino N."/>
            <person name="Mizutani M."/>
            <person name="Mizutani M."/>
            <person name="Mochizuki N."/>
            <person name="Monte I."/>
            <person name="Mosher R."/>
            <person name="Nagasaki H."/>
            <person name="Nakagami H."/>
            <person name="Naramoto S."/>
            <person name="Nishitani K."/>
            <person name="Ohtani M."/>
            <person name="Okamoto T."/>
            <person name="Okumura M."/>
            <person name="Phillips J."/>
            <person name="Pollak B."/>
            <person name="Reinders A."/>
            <person name="Roevekamp M."/>
            <person name="Sano R."/>
            <person name="Sawa S."/>
            <person name="Schmid M.W."/>
            <person name="Shirakawa M."/>
            <person name="Solano R."/>
            <person name="Spunde A."/>
            <person name="Suetsugu N."/>
            <person name="Sugano S."/>
            <person name="Sugiyama A."/>
            <person name="Sun R."/>
            <person name="Suzuki Y."/>
            <person name="Takenaka M."/>
            <person name="Takezawa D."/>
            <person name="Tomogane H."/>
            <person name="Tsuzuki M."/>
            <person name="Ueda T."/>
            <person name="Umeda M."/>
            <person name="Ward J.M."/>
            <person name="Watanabe Y."/>
            <person name="Yazaki K."/>
            <person name="Yokoyama R."/>
            <person name="Yoshitake Y."/>
            <person name="Yotsui I."/>
            <person name="Zachgo S."/>
            <person name="Schmutz J."/>
        </authorList>
    </citation>
    <scope>NUCLEOTIDE SEQUENCE [LARGE SCALE GENOMIC DNA]</scope>
    <source>
        <strain evidence="5">Tak-1</strain>
    </source>
</reference>
<dbReference type="Proteomes" id="UP000244005">
    <property type="component" value="Unassembled WGS sequence"/>
</dbReference>
<dbReference type="GO" id="GO:0046983">
    <property type="term" value="F:protein dimerization activity"/>
    <property type="evidence" value="ECO:0007669"/>
    <property type="project" value="InterPro"/>
</dbReference>
<dbReference type="GO" id="GO:0003700">
    <property type="term" value="F:DNA-binding transcription factor activity"/>
    <property type="evidence" value="ECO:0007669"/>
    <property type="project" value="InterPro"/>
</dbReference>
<proteinExistence type="predicted"/>
<gene>
    <name evidence="5" type="ORF">MARPO_0232s0001</name>
</gene>
<keyword evidence="1" id="KW-0805">Transcription regulation</keyword>
<dbReference type="EMBL" id="KZ772893">
    <property type="protein sequence ID" value="PTQ27049.1"/>
    <property type="molecule type" value="Genomic_DNA"/>
</dbReference>
<name>A0A2R6VZM3_MARPO</name>
<reference evidence="6" key="1">
    <citation type="journal article" date="2017" name="Cell">
        <title>Insights into land plant evolution garnered from the Marchantia polymorpha genome.</title>
        <authorList>
            <person name="Bowman J.L."/>
            <person name="Kohchi T."/>
            <person name="Yamato K.T."/>
            <person name="Jenkins J."/>
            <person name="Shu S."/>
            <person name="Ishizaki K."/>
            <person name="Yamaoka S."/>
            <person name="Nishihama R."/>
            <person name="Nakamura Y."/>
            <person name="Berger F."/>
            <person name="Adam C."/>
            <person name="Aki S.S."/>
            <person name="Althoff F."/>
            <person name="Araki T."/>
            <person name="Arteaga-Vazquez M.A."/>
            <person name="Balasubrmanian S."/>
            <person name="Barry K."/>
            <person name="Bauer D."/>
            <person name="Boehm C.R."/>
            <person name="Briginshaw L."/>
            <person name="Caballero-Perez J."/>
            <person name="Catarino B."/>
            <person name="Chen F."/>
            <person name="Chiyoda S."/>
            <person name="Chovatia M."/>
            <person name="Davies K.M."/>
            <person name="Delmans M."/>
            <person name="Demura T."/>
            <person name="Dierschke T."/>
            <person name="Dolan L."/>
            <person name="Dorantes-Acosta A.E."/>
            <person name="Eklund D.M."/>
            <person name="Florent S.N."/>
            <person name="Flores-Sandoval E."/>
            <person name="Fujiyama A."/>
            <person name="Fukuzawa H."/>
            <person name="Galik B."/>
            <person name="Grimanelli D."/>
            <person name="Grimwood J."/>
            <person name="Grossniklaus U."/>
            <person name="Hamada T."/>
            <person name="Haseloff J."/>
            <person name="Hetherington A.J."/>
            <person name="Higo A."/>
            <person name="Hirakawa Y."/>
            <person name="Hundley H.N."/>
            <person name="Ikeda Y."/>
            <person name="Inoue K."/>
            <person name="Inoue S.I."/>
            <person name="Ishida S."/>
            <person name="Jia Q."/>
            <person name="Kakita M."/>
            <person name="Kanazawa T."/>
            <person name="Kawai Y."/>
            <person name="Kawashima T."/>
            <person name="Kennedy M."/>
            <person name="Kinose K."/>
            <person name="Kinoshita T."/>
            <person name="Kohara Y."/>
            <person name="Koide E."/>
            <person name="Komatsu K."/>
            <person name="Kopischke S."/>
            <person name="Kubo M."/>
            <person name="Kyozuka J."/>
            <person name="Lagercrantz U."/>
            <person name="Lin S.S."/>
            <person name="Lindquist E."/>
            <person name="Lipzen A.M."/>
            <person name="Lu C.W."/>
            <person name="De Luna E."/>
            <person name="Martienssen R.A."/>
            <person name="Minamino N."/>
            <person name="Mizutani M."/>
            <person name="Mizutani M."/>
            <person name="Mochizuki N."/>
            <person name="Monte I."/>
            <person name="Mosher R."/>
            <person name="Nagasaki H."/>
            <person name="Nakagami H."/>
            <person name="Naramoto S."/>
            <person name="Nishitani K."/>
            <person name="Ohtani M."/>
            <person name="Okamoto T."/>
            <person name="Okumura M."/>
            <person name="Phillips J."/>
            <person name="Pollak B."/>
            <person name="Reinders A."/>
            <person name="Rovekamp M."/>
            <person name="Sano R."/>
            <person name="Sawa S."/>
            <person name="Schmid M.W."/>
            <person name="Shirakawa M."/>
            <person name="Solano R."/>
            <person name="Spunde A."/>
            <person name="Suetsugu N."/>
            <person name="Sugano S."/>
            <person name="Sugiyama A."/>
            <person name="Sun R."/>
            <person name="Suzuki Y."/>
            <person name="Takenaka M."/>
            <person name="Takezawa D."/>
            <person name="Tomogane H."/>
            <person name="Tsuzuki M."/>
            <person name="Ueda T."/>
            <person name="Umeda M."/>
            <person name="Ward J.M."/>
            <person name="Watanabe Y."/>
            <person name="Yazaki K."/>
            <person name="Yokoyama R."/>
            <person name="Yoshitake Y."/>
            <person name="Yotsui I."/>
            <person name="Zachgo S."/>
            <person name="Schmutz J."/>
        </authorList>
    </citation>
    <scope>NUCLEOTIDE SEQUENCE [LARGE SCALE GENOMIC DNA]</scope>
    <source>
        <strain evidence="6">Tak-1</strain>
    </source>
</reference>
<dbReference type="PANTHER" id="PTHR46772">
    <property type="entry name" value="BHLH DOMAIN-CONTAINING PROTEIN"/>
    <property type="match status" value="1"/>
</dbReference>
<dbReference type="AlphaFoldDB" id="A0A2R6VZM3"/>
<dbReference type="InterPro" id="IPR011598">
    <property type="entry name" value="bHLH_dom"/>
</dbReference>
<dbReference type="Pfam" id="PF00010">
    <property type="entry name" value="HLH"/>
    <property type="match status" value="1"/>
</dbReference>
<keyword evidence="6" id="KW-1185">Reference proteome</keyword>
<dbReference type="SMART" id="SM00353">
    <property type="entry name" value="HLH"/>
    <property type="match status" value="1"/>
</dbReference>
<dbReference type="EMBL" id="KZ772893">
    <property type="protein sequence ID" value="PTQ27050.1"/>
    <property type="molecule type" value="Genomic_DNA"/>
</dbReference>
<feature type="region of interest" description="Disordered" evidence="3">
    <location>
        <begin position="232"/>
        <end position="261"/>
    </location>
</feature>
<dbReference type="Gramene" id="Mp2g07110.2">
    <property type="protein sequence ID" value="Mp2g07110.2.cds"/>
    <property type="gene ID" value="Mp2g07110"/>
</dbReference>
<accession>A0A2R6VZM3</accession>
<evidence type="ECO:0000259" key="4">
    <source>
        <dbReference type="PROSITE" id="PS50888"/>
    </source>
</evidence>
<dbReference type="PROSITE" id="PS50888">
    <property type="entry name" value="BHLH"/>
    <property type="match status" value="1"/>
</dbReference>
<feature type="domain" description="BHLH" evidence="4">
    <location>
        <begin position="287"/>
        <end position="339"/>
    </location>
</feature>
<feature type="compositionally biased region" description="Basic and acidic residues" evidence="3">
    <location>
        <begin position="250"/>
        <end position="261"/>
    </location>
</feature>
<dbReference type="PANTHER" id="PTHR46772:SF8">
    <property type="entry name" value="TRANSCRIPTION FACTOR BHLH95"/>
    <property type="match status" value="1"/>
</dbReference>
<sequence>MLDAFVVTCHKQMIPWTDLGRVRCNNAHASFVHAITAHFEADRQLTCGMGMNKVQIGNGRTPTVFTPWTSHAPLEATSFVAESGTYSQPTYAHGGAGDSWPSFTFSPEQIDYRQAPVSVPESSPSTPPLLYDTVTLGPIIDCSGVADLILDKGSTPFFKDKEKETTPSARIILPAAAASVTGNATAIPPKLQLGPVATQNHASVATDCQRLLQLGKDDQVKKSDLLSAGANWEFSERVPPDPNRNQASTLDKEAKSKASTEQRKIATMHEGYLKNYKKDRLPNVVTLQKSDHMRRERDRRIALKLMYKTLDSMIPKPSKKSKRDRTAIVDDALKYVKGMQEKLEKFRLKGIGVKKISTISNRLLEPEHENLLACSPAELPSRLGKLTAATGAAREQGTEISVITSHDERLGSDSSLLMEPQVQVFIGCGNDVLISFSCKPRGNLISCVLQALEMFCLEVKQYTFSKILKELVHCNFMTKS</sequence>
<dbReference type="OrthoDB" id="1935281at2759"/>
<evidence type="ECO:0000256" key="1">
    <source>
        <dbReference type="ARBA" id="ARBA00023015"/>
    </source>
</evidence>
<evidence type="ECO:0000313" key="5">
    <source>
        <dbReference type="EMBL" id="PTQ27049.1"/>
    </source>
</evidence>
<dbReference type="SUPFAM" id="SSF47459">
    <property type="entry name" value="HLH, helix-loop-helix DNA-binding domain"/>
    <property type="match status" value="1"/>
</dbReference>
<evidence type="ECO:0000256" key="2">
    <source>
        <dbReference type="ARBA" id="ARBA00023163"/>
    </source>
</evidence>
<evidence type="ECO:0000313" key="6">
    <source>
        <dbReference type="Proteomes" id="UP000244005"/>
    </source>
</evidence>
<keyword evidence="2" id="KW-0804">Transcription</keyword>
<dbReference type="Gene3D" id="4.10.280.10">
    <property type="entry name" value="Helix-loop-helix DNA-binding domain"/>
    <property type="match status" value="1"/>
</dbReference>